<accession>A0AA86R6H9</accession>
<dbReference type="EMBL" id="CAXDID020000034">
    <property type="protein sequence ID" value="CAL5996196.1"/>
    <property type="molecule type" value="Genomic_DNA"/>
</dbReference>
<gene>
    <name evidence="2" type="ORF">HINF_LOCUS14648</name>
    <name evidence="1" type="ORF">HINF_LOCUS59105</name>
</gene>
<reference evidence="2 3" key="2">
    <citation type="submission" date="2024-07" db="EMBL/GenBank/DDBJ databases">
        <authorList>
            <person name="Akdeniz Z."/>
        </authorList>
    </citation>
    <scope>NUCLEOTIDE SEQUENCE [LARGE SCALE GENOMIC DNA]</scope>
</reference>
<dbReference type="EMBL" id="CATOUU010001090">
    <property type="protein sequence ID" value="CAI9971460.1"/>
    <property type="molecule type" value="Genomic_DNA"/>
</dbReference>
<proteinExistence type="predicted"/>
<dbReference type="AlphaFoldDB" id="A0AA86R6H9"/>
<sequence length="296" mass="34687">MKQTQAILLQNQLKHVRPNITVYDINELYQSILDSPTLNTVLKACMLSEGLILYKLDLQSIPLSQYSSVTVFQFLQQILQYGIQIRQIDVIINELIAQMRDCTNILELSSFFITIANSSTQTPFSIDVETLQHIIDKTFTNYSKFITRSKSKLNQEAYVEFYEQRMDEYAYCFDNIAFMTMNLIRAQFPVQISLMSIILDNIVNLPEMSDEFYAYVQTAILYQNQFSFSLFKCLVVLIHNNLLQYKMKKWLWTYYENIIEDEDEIQRFDDVIGDIPMGASQVFDEFINEVCSAHKQ</sequence>
<organism evidence="1">
    <name type="scientific">Hexamita inflata</name>
    <dbReference type="NCBI Taxonomy" id="28002"/>
    <lineage>
        <taxon>Eukaryota</taxon>
        <taxon>Metamonada</taxon>
        <taxon>Diplomonadida</taxon>
        <taxon>Hexamitidae</taxon>
        <taxon>Hexamitinae</taxon>
        <taxon>Hexamita</taxon>
    </lineage>
</organism>
<evidence type="ECO:0000313" key="3">
    <source>
        <dbReference type="Proteomes" id="UP001642409"/>
    </source>
</evidence>
<evidence type="ECO:0000313" key="1">
    <source>
        <dbReference type="EMBL" id="CAI9971460.1"/>
    </source>
</evidence>
<reference evidence="1" key="1">
    <citation type="submission" date="2023-06" db="EMBL/GenBank/DDBJ databases">
        <authorList>
            <person name="Kurt Z."/>
        </authorList>
    </citation>
    <scope>NUCLEOTIDE SEQUENCE</scope>
</reference>
<keyword evidence="3" id="KW-1185">Reference proteome</keyword>
<name>A0AA86R6H9_9EUKA</name>
<protein>
    <submittedName>
        <fullName evidence="2">Hypothetical_protein</fullName>
    </submittedName>
</protein>
<evidence type="ECO:0000313" key="2">
    <source>
        <dbReference type="EMBL" id="CAL5996196.1"/>
    </source>
</evidence>
<comment type="caution">
    <text evidence="1">The sequence shown here is derived from an EMBL/GenBank/DDBJ whole genome shotgun (WGS) entry which is preliminary data.</text>
</comment>
<dbReference type="Proteomes" id="UP001642409">
    <property type="component" value="Unassembled WGS sequence"/>
</dbReference>